<sequence length="170" mass="18456">MRIFVTALLSAVVLLSVSCGKDKDDSRQRRFVSLKLDNKIYLSENPKGIIYLPNYTDENPLNDYPRMEITAQSYTGDVITFTLTAPAMPFTPGVYPARITGNNMLIALNGLFPSTLTSTGSADFYITITKIDNTSVEGTFSGTLTDINGIGGPRGVKDGAFRAITTQVSQ</sequence>
<evidence type="ECO:0000313" key="2">
    <source>
        <dbReference type="Proteomes" id="UP000240971"/>
    </source>
</evidence>
<accession>A0A2P8HU96</accession>
<name>A0A2P8HU96_CHINA</name>
<dbReference type="Proteomes" id="UP000240971">
    <property type="component" value="Unassembled WGS sequence"/>
</dbReference>
<comment type="caution">
    <text evidence="1">The sequence shown here is derived from an EMBL/GenBank/DDBJ whole genome shotgun (WGS) entry which is preliminary data.</text>
</comment>
<dbReference type="PROSITE" id="PS51257">
    <property type="entry name" value="PROKAR_LIPOPROTEIN"/>
    <property type="match status" value="1"/>
</dbReference>
<dbReference type="RefSeq" id="WP_106527010.1">
    <property type="nucleotide sequence ID" value="NZ_PYAW01000001.1"/>
</dbReference>
<gene>
    <name evidence="1" type="ORF">CLV51_1011144</name>
</gene>
<proteinExistence type="predicted"/>
<organism evidence="1 2">
    <name type="scientific">Chitinophaga niastensis</name>
    <dbReference type="NCBI Taxonomy" id="536980"/>
    <lineage>
        <taxon>Bacteria</taxon>
        <taxon>Pseudomonadati</taxon>
        <taxon>Bacteroidota</taxon>
        <taxon>Chitinophagia</taxon>
        <taxon>Chitinophagales</taxon>
        <taxon>Chitinophagaceae</taxon>
        <taxon>Chitinophaga</taxon>
    </lineage>
</organism>
<evidence type="ECO:0000313" key="1">
    <source>
        <dbReference type="EMBL" id="PSL49807.1"/>
    </source>
</evidence>
<dbReference type="EMBL" id="PYAW01000001">
    <property type="protein sequence ID" value="PSL49807.1"/>
    <property type="molecule type" value="Genomic_DNA"/>
</dbReference>
<dbReference type="OrthoDB" id="669443at2"/>
<dbReference type="AlphaFoldDB" id="A0A2P8HU96"/>
<protein>
    <submittedName>
        <fullName evidence="1">Uncharacterized protein</fullName>
    </submittedName>
</protein>
<reference evidence="1 2" key="1">
    <citation type="submission" date="2018-03" db="EMBL/GenBank/DDBJ databases">
        <title>Genomic Encyclopedia of Archaeal and Bacterial Type Strains, Phase II (KMG-II): from individual species to whole genera.</title>
        <authorList>
            <person name="Goeker M."/>
        </authorList>
    </citation>
    <scope>NUCLEOTIDE SEQUENCE [LARGE SCALE GENOMIC DNA]</scope>
    <source>
        <strain evidence="1 2">DSM 24859</strain>
    </source>
</reference>
<keyword evidence="2" id="KW-1185">Reference proteome</keyword>